<feature type="transmembrane region" description="Helical" evidence="6">
    <location>
        <begin position="6"/>
        <end position="23"/>
    </location>
</feature>
<dbReference type="Pfam" id="PF02535">
    <property type="entry name" value="Zip"/>
    <property type="match status" value="1"/>
</dbReference>
<dbReference type="PANTHER" id="PTHR11040">
    <property type="entry name" value="ZINC/IRON TRANSPORTER"/>
    <property type="match status" value="1"/>
</dbReference>
<accession>C5KHJ5</accession>
<feature type="transmembrane region" description="Helical" evidence="6">
    <location>
        <begin position="256"/>
        <end position="276"/>
    </location>
</feature>
<feature type="transmembrane region" description="Helical" evidence="6">
    <location>
        <begin position="35"/>
        <end position="53"/>
    </location>
</feature>
<evidence type="ECO:0000256" key="6">
    <source>
        <dbReference type="SAM" id="Phobius"/>
    </source>
</evidence>
<keyword evidence="3 6" id="KW-1133">Transmembrane helix</keyword>
<dbReference type="Proteomes" id="UP000007800">
    <property type="component" value="Unassembled WGS sequence"/>
</dbReference>
<evidence type="ECO:0000256" key="4">
    <source>
        <dbReference type="ARBA" id="ARBA00023136"/>
    </source>
</evidence>
<dbReference type="RefSeq" id="XP_002784261.1">
    <property type="nucleotide sequence ID" value="XM_002784215.1"/>
</dbReference>
<keyword evidence="2 6" id="KW-0812">Transmembrane</keyword>
<feature type="region of interest" description="Disordered" evidence="5">
    <location>
        <begin position="181"/>
        <end position="206"/>
    </location>
</feature>
<evidence type="ECO:0000256" key="3">
    <source>
        <dbReference type="ARBA" id="ARBA00022989"/>
    </source>
</evidence>
<feature type="transmembrane region" description="Helical" evidence="6">
    <location>
        <begin position="320"/>
        <end position="342"/>
    </location>
</feature>
<dbReference type="OrthoDB" id="448280at2759"/>
<evidence type="ECO:0000256" key="1">
    <source>
        <dbReference type="ARBA" id="ARBA00004141"/>
    </source>
</evidence>
<dbReference type="GO" id="GO:0005385">
    <property type="term" value="F:zinc ion transmembrane transporter activity"/>
    <property type="evidence" value="ECO:0007669"/>
    <property type="project" value="TreeGrafter"/>
</dbReference>
<feature type="transmembrane region" description="Helical" evidence="6">
    <location>
        <begin position="73"/>
        <end position="94"/>
    </location>
</feature>
<comment type="subcellular location">
    <subcellularLocation>
        <location evidence="1">Membrane</location>
        <topology evidence="1">Multi-pass membrane protein</topology>
    </subcellularLocation>
</comment>
<protein>
    <submittedName>
        <fullName evidence="7">Zinc-iron transporter, putative</fullName>
    </submittedName>
</protein>
<evidence type="ECO:0000313" key="7">
    <source>
        <dbReference type="EMBL" id="EER16057.1"/>
    </source>
</evidence>
<dbReference type="InterPro" id="IPR003689">
    <property type="entry name" value="ZIP"/>
</dbReference>
<evidence type="ECO:0000256" key="5">
    <source>
        <dbReference type="SAM" id="MobiDB-lite"/>
    </source>
</evidence>
<feature type="transmembrane region" description="Helical" evidence="6">
    <location>
        <begin position="288"/>
        <end position="308"/>
    </location>
</feature>
<keyword evidence="8" id="KW-1185">Reference proteome</keyword>
<proteinExistence type="predicted"/>
<dbReference type="PANTHER" id="PTHR11040:SF140">
    <property type="entry name" value="ZRT (ZRT), IRT- (IRT-) LIKE PROTEIN TRANSPORTER"/>
    <property type="match status" value="1"/>
</dbReference>
<dbReference type="GeneID" id="9061043"/>
<evidence type="ECO:0000256" key="2">
    <source>
        <dbReference type="ARBA" id="ARBA00022692"/>
    </source>
</evidence>
<evidence type="ECO:0000313" key="8">
    <source>
        <dbReference type="Proteomes" id="UP000007800"/>
    </source>
</evidence>
<dbReference type="OMA" id="ATHAWEV"/>
<dbReference type="AlphaFoldDB" id="C5KHJ5"/>
<dbReference type="EMBL" id="GG673069">
    <property type="protein sequence ID" value="EER16057.1"/>
    <property type="molecule type" value="Genomic_DNA"/>
</dbReference>
<dbReference type="GO" id="GO:0016020">
    <property type="term" value="C:membrane"/>
    <property type="evidence" value="ECO:0007669"/>
    <property type="project" value="UniProtKB-SubCell"/>
</dbReference>
<name>C5KHJ5_PERM5</name>
<organism evidence="8">
    <name type="scientific">Perkinsus marinus (strain ATCC 50983 / TXsc)</name>
    <dbReference type="NCBI Taxonomy" id="423536"/>
    <lineage>
        <taxon>Eukaryota</taxon>
        <taxon>Sar</taxon>
        <taxon>Alveolata</taxon>
        <taxon>Perkinsozoa</taxon>
        <taxon>Perkinsea</taxon>
        <taxon>Perkinsida</taxon>
        <taxon>Perkinsidae</taxon>
        <taxon>Perkinsus</taxon>
    </lineage>
</organism>
<feature type="transmembrane region" description="Helical" evidence="6">
    <location>
        <begin position="217"/>
        <end position="236"/>
    </location>
</feature>
<gene>
    <name evidence="7" type="ORF">Pmar_PMAR003520</name>
</gene>
<reference evidence="7 8" key="1">
    <citation type="submission" date="2008-07" db="EMBL/GenBank/DDBJ databases">
        <authorList>
            <person name="El-Sayed N."/>
            <person name="Caler E."/>
            <person name="Inman J."/>
            <person name="Amedeo P."/>
            <person name="Hass B."/>
            <person name="Wortman J."/>
        </authorList>
    </citation>
    <scope>NUCLEOTIDE SEQUENCE [LARGE SCALE GENOMIC DNA]</scope>
    <source>
        <strain evidence="8">ATCC 50983 / TXsc</strain>
    </source>
</reference>
<keyword evidence="4 6" id="KW-0472">Membrane</keyword>
<feature type="transmembrane region" description="Helical" evidence="6">
    <location>
        <begin position="354"/>
        <end position="373"/>
    </location>
</feature>
<dbReference type="InParanoid" id="C5KHJ5"/>
<sequence>MPLYTVKLLAIVAAASVALLGLWAAKEVGRIKMPLLFSVSQAFTAGVLFAAGLCHMLPDAVGELVDTYVDSQPQYGALLACTSAAMAFLFLLCIEEIVSALLPASTAVPHSEAACVTYKTQFPILPRKELVGPHGCCEDEDPNDSCCEAIDNRNAKEEEDGVVQPLLPRYHNECCPVHEHDHVHHHHGSHSTDKVDPEEPLLGQHHHHHHHLQLKHMVLKAGPCAEIGAMTLFIALSFHSVMEGLGIGSATHAWEVVPVLTAILAHKALAAFALGCSLVESSVSGVRYFVFSLIFAAGTPIGALFGNIGLSSGGSAHDAAVFTAVCKALASGTFLQVSSMEIIPKVFASAEGRFWKLIAILVGFGAMATLALWI</sequence>